<comment type="caution">
    <text evidence="1">The sequence shown here is derived from an EMBL/GenBank/DDBJ whole genome shotgun (WGS) entry which is preliminary data.</text>
</comment>
<proteinExistence type="predicted"/>
<dbReference type="EMBL" id="VSRR010037238">
    <property type="protein sequence ID" value="MPC73657.1"/>
    <property type="molecule type" value="Genomic_DNA"/>
</dbReference>
<gene>
    <name evidence="1" type="ORF">E2C01_067993</name>
</gene>
<dbReference type="AlphaFoldDB" id="A0A5B7HWQ2"/>
<dbReference type="Proteomes" id="UP000324222">
    <property type="component" value="Unassembled WGS sequence"/>
</dbReference>
<name>A0A5B7HWQ2_PORTR</name>
<accession>A0A5B7HWQ2</accession>
<protein>
    <submittedName>
        <fullName evidence="1">Uncharacterized protein</fullName>
    </submittedName>
</protein>
<evidence type="ECO:0000313" key="2">
    <source>
        <dbReference type="Proteomes" id="UP000324222"/>
    </source>
</evidence>
<sequence length="69" mass="7447">MTGGDTGQVWLRCVQVEKSNAWSLVTPRRATSTCSAVCLPGGAWEGIRASLTLPRDFVDKYLLDGLFGS</sequence>
<keyword evidence="2" id="KW-1185">Reference proteome</keyword>
<evidence type="ECO:0000313" key="1">
    <source>
        <dbReference type="EMBL" id="MPC73657.1"/>
    </source>
</evidence>
<reference evidence="1 2" key="1">
    <citation type="submission" date="2019-05" db="EMBL/GenBank/DDBJ databases">
        <title>Another draft genome of Portunus trituberculatus and its Hox gene families provides insights of decapod evolution.</title>
        <authorList>
            <person name="Jeong J.-H."/>
            <person name="Song I."/>
            <person name="Kim S."/>
            <person name="Choi T."/>
            <person name="Kim D."/>
            <person name="Ryu S."/>
            <person name="Kim W."/>
        </authorList>
    </citation>
    <scope>NUCLEOTIDE SEQUENCE [LARGE SCALE GENOMIC DNA]</scope>
    <source>
        <tissue evidence="1">Muscle</tissue>
    </source>
</reference>
<organism evidence="1 2">
    <name type="scientific">Portunus trituberculatus</name>
    <name type="common">Swimming crab</name>
    <name type="synonym">Neptunus trituberculatus</name>
    <dbReference type="NCBI Taxonomy" id="210409"/>
    <lineage>
        <taxon>Eukaryota</taxon>
        <taxon>Metazoa</taxon>
        <taxon>Ecdysozoa</taxon>
        <taxon>Arthropoda</taxon>
        <taxon>Crustacea</taxon>
        <taxon>Multicrustacea</taxon>
        <taxon>Malacostraca</taxon>
        <taxon>Eumalacostraca</taxon>
        <taxon>Eucarida</taxon>
        <taxon>Decapoda</taxon>
        <taxon>Pleocyemata</taxon>
        <taxon>Brachyura</taxon>
        <taxon>Eubrachyura</taxon>
        <taxon>Portunoidea</taxon>
        <taxon>Portunidae</taxon>
        <taxon>Portuninae</taxon>
        <taxon>Portunus</taxon>
    </lineage>
</organism>